<dbReference type="InterPro" id="IPR051043">
    <property type="entry name" value="Sulfatase_Mod_Factor_Kinase"/>
</dbReference>
<dbReference type="EMBL" id="NRQW01000512">
    <property type="protein sequence ID" value="PLZ85604.1"/>
    <property type="molecule type" value="Genomic_DNA"/>
</dbReference>
<dbReference type="Proteomes" id="UP000235036">
    <property type="component" value="Unassembled WGS sequence"/>
</dbReference>
<comment type="caution">
    <text evidence="4">The sequence shown here is derived from an EMBL/GenBank/DDBJ whole genome shotgun (WGS) entry which is preliminary data.</text>
</comment>
<dbReference type="InterPro" id="IPR011600">
    <property type="entry name" value="Pept_C14_caspase"/>
</dbReference>
<proteinExistence type="predicted"/>
<dbReference type="InterPro" id="IPR016187">
    <property type="entry name" value="CTDL_fold"/>
</dbReference>
<evidence type="ECO:0000313" key="5">
    <source>
        <dbReference type="Proteomes" id="UP000235036"/>
    </source>
</evidence>
<evidence type="ECO:0000259" key="3">
    <source>
        <dbReference type="Pfam" id="PF03781"/>
    </source>
</evidence>
<dbReference type="Gene3D" id="3.90.1580.10">
    <property type="entry name" value="paralog of FGE (formylglycine-generating enzyme)"/>
    <property type="match status" value="1"/>
</dbReference>
<dbReference type="Pfam" id="PF03781">
    <property type="entry name" value="FGE-sulfatase"/>
    <property type="match status" value="1"/>
</dbReference>
<dbReference type="SUPFAM" id="SSF52129">
    <property type="entry name" value="Caspase-like"/>
    <property type="match status" value="1"/>
</dbReference>
<dbReference type="GO" id="GO:0004197">
    <property type="term" value="F:cysteine-type endopeptidase activity"/>
    <property type="evidence" value="ECO:0007669"/>
    <property type="project" value="InterPro"/>
</dbReference>
<dbReference type="InterPro" id="IPR005532">
    <property type="entry name" value="SUMF_dom"/>
</dbReference>
<organism evidence="4 5">
    <name type="scientific">Fischerella muscicola CCMEE 5323</name>
    <dbReference type="NCBI Taxonomy" id="2019572"/>
    <lineage>
        <taxon>Bacteria</taxon>
        <taxon>Bacillati</taxon>
        <taxon>Cyanobacteriota</taxon>
        <taxon>Cyanophyceae</taxon>
        <taxon>Nostocales</taxon>
        <taxon>Hapalosiphonaceae</taxon>
        <taxon>Fischerella</taxon>
    </lineage>
</organism>
<name>A0A2N6JXZ9_FISMU</name>
<keyword evidence="5" id="KW-1185">Reference proteome</keyword>
<dbReference type="Gene3D" id="3.40.50.1460">
    <property type="match status" value="1"/>
</dbReference>
<feature type="domain" description="Peptidase C14 caspase" evidence="2">
    <location>
        <begin position="3"/>
        <end position="236"/>
    </location>
</feature>
<dbReference type="PANTHER" id="PTHR23150">
    <property type="entry name" value="SULFATASE MODIFYING FACTOR 1, 2"/>
    <property type="match status" value="1"/>
</dbReference>
<feature type="compositionally biased region" description="Polar residues" evidence="1">
    <location>
        <begin position="316"/>
        <end position="336"/>
    </location>
</feature>
<dbReference type="SUPFAM" id="SSF56436">
    <property type="entry name" value="C-type lectin-like"/>
    <property type="match status" value="1"/>
</dbReference>
<protein>
    <submittedName>
        <fullName evidence="4">Peptidase C14</fullName>
    </submittedName>
</protein>
<sequence>MGRNWAIVVGINNYNNLQQLKCAKRDAEAMETWFQDEARFDAVLKFTEDSPTIYQVDIYKANPPIPTQPTYGNFRRFLRANFEKPLLETGDNLWFFFAGHGCRENDRDYLMFLDSDPGDVEHTAIPIDYVTQRLRRSGADNVVLFLDACRNEGGRGGLGIGKEHPGVITFYSCSPQEKAYEIEALNQGSFTHVLLEALRIQGEGNCATVERLNQHLYNSVPELNRRYNQPRQTPYTVVDPATKLHLILLPKQATLKDVAILKTDAFEAEVEGNLELAEQLWIRVLAVSSADRQAINAIKRIGSGQGQPIPHPNPETVISSTTQPVTSSRGDTPTPKNQLPIFQFEIITVNDRGKEIRRDKRQAEYFTENLGNGVTLEMVAIPGGSFTMGALENEEGSTDDERPQHQVTVQPFFMGKYPITQAQWRVVAALPKVERDLKSDPSFFKGDRLPVECVTWYDAVEFCARLARKTGRDYRLPSEAEWEYACRAGTTTPFHFGETITTDLANYRGTDIREYKWSGSYGNAPKGEYREQTTPVDSFPPNAFGLYDMHGNVWEWCQDTWHENYQGAPTDGRAWLSENENDNDNYYRLLRGGSWVNNPDYCRSAYRGRDDPFLDNYTIGFRVVCFVAPRTK</sequence>
<dbReference type="InterPro" id="IPR042095">
    <property type="entry name" value="SUMF_sf"/>
</dbReference>
<dbReference type="RefSeq" id="WP_102205628.1">
    <property type="nucleotide sequence ID" value="NZ_CAWNVR010000635.1"/>
</dbReference>
<evidence type="ECO:0000256" key="1">
    <source>
        <dbReference type="SAM" id="MobiDB-lite"/>
    </source>
</evidence>
<feature type="region of interest" description="Disordered" evidence="1">
    <location>
        <begin position="302"/>
        <end position="336"/>
    </location>
</feature>
<evidence type="ECO:0000313" key="4">
    <source>
        <dbReference type="EMBL" id="PLZ85604.1"/>
    </source>
</evidence>
<dbReference type="AlphaFoldDB" id="A0A2N6JXZ9"/>
<accession>A0A2N6JXZ9</accession>
<dbReference type="GO" id="GO:0120147">
    <property type="term" value="F:formylglycine-generating oxidase activity"/>
    <property type="evidence" value="ECO:0007669"/>
    <property type="project" value="TreeGrafter"/>
</dbReference>
<dbReference type="GO" id="GO:0006508">
    <property type="term" value="P:proteolysis"/>
    <property type="evidence" value="ECO:0007669"/>
    <property type="project" value="InterPro"/>
</dbReference>
<dbReference type="Pfam" id="PF00656">
    <property type="entry name" value="Peptidase_C14"/>
    <property type="match status" value="1"/>
</dbReference>
<reference evidence="4 5" key="1">
    <citation type="submission" date="2017-08" db="EMBL/GenBank/DDBJ databases">
        <title>Genomes of Fischerella (Mastigocladus) sp. strains.</title>
        <authorList>
            <person name="Miller S.R."/>
        </authorList>
    </citation>
    <scope>NUCLEOTIDE SEQUENCE [LARGE SCALE GENOMIC DNA]</scope>
    <source>
        <strain evidence="4 5">CCMEE 5323</strain>
    </source>
</reference>
<gene>
    <name evidence="4" type="ORF">CEN44_22015</name>
</gene>
<evidence type="ECO:0000259" key="2">
    <source>
        <dbReference type="Pfam" id="PF00656"/>
    </source>
</evidence>
<feature type="domain" description="Sulfatase-modifying factor enzyme-like" evidence="3">
    <location>
        <begin position="377"/>
        <end position="624"/>
    </location>
</feature>
<dbReference type="PANTHER" id="PTHR23150:SF19">
    <property type="entry name" value="FORMYLGLYCINE-GENERATING ENZYME"/>
    <property type="match status" value="1"/>
</dbReference>
<dbReference type="InterPro" id="IPR029030">
    <property type="entry name" value="Caspase-like_dom_sf"/>
</dbReference>